<feature type="region of interest" description="Disordered" evidence="1">
    <location>
        <begin position="36"/>
        <end position="135"/>
    </location>
</feature>
<feature type="compositionally biased region" description="Basic and acidic residues" evidence="1">
    <location>
        <begin position="86"/>
        <end position="118"/>
    </location>
</feature>
<sequence>MEDSFNGTLQDTQKVETSLIEDKLMVVNDVTAADADATSKETYGVDIAMTGKQTEQSEENKTEDDASESVAETFEPIEPSPTDSSDAIKYDTVELELKEDEGKDFQSPEDADGVKETELLPSDDNNELSAVSGNEEVVETIKDMMIAEEEKNVLSSIVTDEGSNKNYGSSSLPPTEASKETLETSVPEPDESDKAPPIFTGKEPKAIEETLVPSTYEKVGEQSHFQEPSSYESARETFQPSPNVPLAESTSPVEQDKTEEPRSTENPIIVSAAQRQYTSWNSCCGLFEILRGDDR</sequence>
<proteinExistence type="evidence at transcript level"/>
<dbReference type="PANTHER" id="PTHR37187">
    <property type="entry name" value="EXPRESSED PROTEIN"/>
    <property type="match status" value="1"/>
</dbReference>
<dbReference type="PANTHER" id="PTHR37187:SF7">
    <property type="entry name" value="EXPRESSED PROTEIN"/>
    <property type="match status" value="1"/>
</dbReference>
<dbReference type="EMBL" id="BT139133">
    <property type="protein sequence ID" value="AFK38928.1"/>
    <property type="molecule type" value="mRNA"/>
</dbReference>
<dbReference type="AlphaFoldDB" id="I3SF86"/>
<reference evidence="2" key="1">
    <citation type="submission" date="2012-05" db="EMBL/GenBank/DDBJ databases">
        <authorList>
            <person name="Krishnakumar V."/>
            <person name="Cheung F."/>
            <person name="Xiao Y."/>
            <person name="Chan A."/>
            <person name="Moskal W.A."/>
            <person name="Town C.D."/>
        </authorList>
    </citation>
    <scope>NUCLEOTIDE SEQUENCE</scope>
</reference>
<evidence type="ECO:0000313" key="2">
    <source>
        <dbReference type="EMBL" id="AFK38928.1"/>
    </source>
</evidence>
<organism evidence="2">
    <name type="scientific">Lotus japonicus</name>
    <name type="common">Lotus corniculatus var. japonicus</name>
    <dbReference type="NCBI Taxonomy" id="34305"/>
    <lineage>
        <taxon>Eukaryota</taxon>
        <taxon>Viridiplantae</taxon>
        <taxon>Streptophyta</taxon>
        <taxon>Embryophyta</taxon>
        <taxon>Tracheophyta</taxon>
        <taxon>Spermatophyta</taxon>
        <taxon>Magnoliopsida</taxon>
        <taxon>eudicotyledons</taxon>
        <taxon>Gunneridae</taxon>
        <taxon>Pentapetalae</taxon>
        <taxon>rosids</taxon>
        <taxon>fabids</taxon>
        <taxon>Fabales</taxon>
        <taxon>Fabaceae</taxon>
        <taxon>Papilionoideae</taxon>
        <taxon>50 kb inversion clade</taxon>
        <taxon>NPAAA clade</taxon>
        <taxon>Hologalegina</taxon>
        <taxon>robinioid clade</taxon>
        <taxon>Loteae</taxon>
        <taxon>Lotus</taxon>
    </lineage>
</organism>
<accession>I3SF86</accession>
<evidence type="ECO:0000256" key="1">
    <source>
        <dbReference type="SAM" id="MobiDB-lite"/>
    </source>
</evidence>
<feature type="compositionally biased region" description="Basic and acidic residues" evidence="1">
    <location>
        <begin position="254"/>
        <end position="263"/>
    </location>
</feature>
<feature type="compositionally biased region" description="Polar residues" evidence="1">
    <location>
        <begin position="164"/>
        <end position="173"/>
    </location>
</feature>
<feature type="compositionally biased region" description="Polar residues" evidence="1">
    <location>
        <begin position="223"/>
        <end position="241"/>
    </location>
</feature>
<name>I3SF86_LOTJA</name>
<feature type="region of interest" description="Disordered" evidence="1">
    <location>
        <begin position="157"/>
        <end position="266"/>
    </location>
</feature>
<protein>
    <submittedName>
        <fullName evidence="2">Uncharacterized protein</fullName>
    </submittedName>
</protein>